<evidence type="ECO:0000313" key="2">
    <source>
        <dbReference type="EMBL" id="PSR98989.1"/>
    </source>
</evidence>
<dbReference type="AlphaFoldDB" id="A0A2T3AHV7"/>
<evidence type="ECO:0000256" key="1">
    <source>
        <dbReference type="SAM" id="MobiDB-lite"/>
    </source>
</evidence>
<sequence>MRTLPSPIRHLQESPISHHAIKQQLPALEAGSPAFLWNTLPVLFPPAISLDSARNAASQTSNADSENRRVYSL</sequence>
<reference evidence="2 3" key="1">
    <citation type="journal article" date="2018" name="Mycol. Prog.">
        <title>Coniella lustricola, a new species from submerged detritus.</title>
        <authorList>
            <person name="Raudabaugh D.B."/>
            <person name="Iturriaga T."/>
            <person name="Carver A."/>
            <person name="Mondo S."/>
            <person name="Pangilinan J."/>
            <person name="Lipzen A."/>
            <person name="He G."/>
            <person name="Amirebrahimi M."/>
            <person name="Grigoriev I.V."/>
            <person name="Miller A.N."/>
        </authorList>
    </citation>
    <scope>NUCLEOTIDE SEQUENCE [LARGE SCALE GENOMIC DNA]</scope>
    <source>
        <strain evidence="2 3">B22-T-1</strain>
    </source>
</reference>
<dbReference type="InParanoid" id="A0A2T3AHV7"/>
<protein>
    <submittedName>
        <fullName evidence="2">Uncharacterized protein</fullName>
    </submittedName>
</protein>
<keyword evidence="3" id="KW-1185">Reference proteome</keyword>
<name>A0A2T3AHV7_9PEZI</name>
<accession>A0A2T3AHV7</accession>
<gene>
    <name evidence="2" type="ORF">BD289DRAFT_503384</name>
</gene>
<dbReference type="Proteomes" id="UP000241462">
    <property type="component" value="Unassembled WGS sequence"/>
</dbReference>
<dbReference type="EMBL" id="KZ678387">
    <property type="protein sequence ID" value="PSR98989.1"/>
    <property type="molecule type" value="Genomic_DNA"/>
</dbReference>
<evidence type="ECO:0000313" key="3">
    <source>
        <dbReference type="Proteomes" id="UP000241462"/>
    </source>
</evidence>
<organism evidence="2 3">
    <name type="scientific">Coniella lustricola</name>
    <dbReference type="NCBI Taxonomy" id="2025994"/>
    <lineage>
        <taxon>Eukaryota</taxon>
        <taxon>Fungi</taxon>
        <taxon>Dikarya</taxon>
        <taxon>Ascomycota</taxon>
        <taxon>Pezizomycotina</taxon>
        <taxon>Sordariomycetes</taxon>
        <taxon>Sordariomycetidae</taxon>
        <taxon>Diaporthales</taxon>
        <taxon>Schizoparmaceae</taxon>
        <taxon>Coniella</taxon>
    </lineage>
</organism>
<proteinExistence type="predicted"/>
<feature type="region of interest" description="Disordered" evidence="1">
    <location>
        <begin position="54"/>
        <end position="73"/>
    </location>
</feature>
<feature type="compositionally biased region" description="Polar residues" evidence="1">
    <location>
        <begin position="55"/>
        <end position="64"/>
    </location>
</feature>